<organism evidence="1 2">
    <name type="scientific">Actinoplanes phage phiAsp2</name>
    <dbReference type="NCBI Taxonomy" id="279303"/>
    <lineage>
        <taxon>Viruses</taxon>
        <taxon>Duplodnaviria</taxon>
        <taxon>Heunggongvirae</taxon>
        <taxon>Uroviricota</taxon>
        <taxon>Caudoviricetes</taxon>
        <taxon>Aspduovirus</taxon>
        <taxon>Aspduovirus Asp2</taxon>
    </lineage>
</organism>
<dbReference type="Proteomes" id="UP000001245">
    <property type="component" value="Segment"/>
</dbReference>
<dbReference type="GeneID" id="2846185"/>
<accession>Q6J7X2</accession>
<gene>
    <name evidence="1" type="primary">pas59</name>
</gene>
<dbReference type="EMBL" id="AY576796">
    <property type="protein sequence ID" value="AAT36807.1"/>
    <property type="molecule type" value="Genomic_DNA"/>
</dbReference>
<evidence type="ECO:0000313" key="2">
    <source>
        <dbReference type="Proteomes" id="UP000001245"/>
    </source>
</evidence>
<reference evidence="1 2" key="1">
    <citation type="journal article" date="2004" name="Virus Genes">
        <title>The genome of phiAsp2, an actinoplanes infecting phage.</title>
        <authorList>
            <person name="Jarling M."/>
            <person name="Bartkowiak K."/>
            <person name="Pape H."/>
            <person name="Meinhardt F."/>
        </authorList>
    </citation>
    <scope>NUCLEOTIDE SEQUENCE</scope>
</reference>
<evidence type="ECO:0000313" key="1">
    <source>
        <dbReference type="EMBL" id="AAT36807.1"/>
    </source>
</evidence>
<sequence length="58" mass="6246">MKHRPCGACGELVPADTGCVHWKPGAVRKRAPRPPVSTRGRGTPPTVAEFQRIMGARP</sequence>
<name>Q6J7X2_9CAUD</name>
<protein>
    <submittedName>
        <fullName evidence="1">Pas59</fullName>
    </submittedName>
</protein>
<dbReference type="KEGG" id="vg:2846185"/>
<dbReference type="RefSeq" id="YP_024845.1">
    <property type="nucleotide sequence ID" value="NC_005885.1"/>
</dbReference>
<proteinExistence type="predicted"/>
<keyword evidence="2" id="KW-1185">Reference proteome</keyword>